<sequence>MVRIRASDGECGAMATVEQYVEAVRGALVGDGCEVSQELLAGDAVTVGYRGNAKAATRMHTFTVVAVREKVDEAAVLEFTSSVVDLAKVRKGTWRGAQSGVLAMPVLVSESVDAGAVALMAKAFRLNMGGFAAMAHPAIVDVAQGAVHTFRGTRWWGYAYNGLIRKKLALYLPDPGKVGVAR</sequence>
<comment type="caution">
    <text evidence="1">The sequence shown here is derived from an EMBL/GenBank/DDBJ whole genome shotgun (WGS) entry which is preliminary data.</text>
</comment>
<evidence type="ECO:0000313" key="2">
    <source>
        <dbReference type="Proteomes" id="UP000612899"/>
    </source>
</evidence>
<dbReference type="EMBL" id="BONY01000019">
    <property type="protein sequence ID" value="GIH05504.1"/>
    <property type="molecule type" value="Genomic_DNA"/>
</dbReference>
<dbReference type="AlphaFoldDB" id="A0A8J3Q7M3"/>
<organism evidence="1 2">
    <name type="scientific">Rhizocola hellebori</name>
    <dbReference type="NCBI Taxonomy" id="1392758"/>
    <lineage>
        <taxon>Bacteria</taxon>
        <taxon>Bacillati</taxon>
        <taxon>Actinomycetota</taxon>
        <taxon>Actinomycetes</taxon>
        <taxon>Micromonosporales</taxon>
        <taxon>Micromonosporaceae</taxon>
        <taxon>Rhizocola</taxon>
    </lineage>
</organism>
<evidence type="ECO:0000313" key="1">
    <source>
        <dbReference type="EMBL" id="GIH05504.1"/>
    </source>
</evidence>
<proteinExistence type="predicted"/>
<dbReference type="Proteomes" id="UP000612899">
    <property type="component" value="Unassembled WGS sequence"/>
</dbReference>
<keyword evidence="2" id="KW-1185">Reference proteome</keyword>
<name>A0A8J3Q7M3_9ACTN</name>
<accession>A0A8J3Q7M3</accession>
<reference evidence="1" key="1">
    <citation type="submission" date="2021-01" db="EMBL/GenBank/DDBJ databases">
        <title>Whole genome shotgun sequence of Rhizocola hellebori NBRC 109834.</title>
        <authorList>
            <person name="Komaki H."/>
            <person name="Tamura T."/>
        </authorList>
    </citation>
    <scope>NUCLEOTIDE SEQUENCE</scope>
    <source>
        <strain evidence="1">NBRC 109834</strain>
    </source>
</reference>
<gene>
    <name evidence="1" type="ORF">Rhe02_35710</name>
</gene>
<protein>
    <submittedName>
        <fullName evidence="1">Uncharacterized protein</fullName>
    </submittedName>
</protein>